<feature type="transmembrane region" description="Helical" evidence="8">
    <location>
        <begin position="191"/>
        <end position="221"/>
    </location>
</feature>
<dbReference type="GO" id="GO:0015648">
    <property type="term" value="F:lipid-linked peptidoglycan transporter activity"/>
    <property type="evidence" value="ECO:0007669"/>
    <property type="project" value="TreeGrafter"/>
</dbReference>
<feature type="transmembrane region" description="Helical" evidence="8">
    <location>
        <begin position="233"/>
        <end position="251"/>
    </location>
</feature>
<evidence type="ECO:0000313" key="9">
    <source>
        <dbReference type="EMBL" id="NER11655.1"/>
    </source>
</evidence>
<dbReference type="AlphaFoldDB" id="A0A6P0UEI8"/>
<gene>
    <name evidence="9" type="ORF">GWK09_14080</name>
</gene>
<dbReference type="Proteomes" id="UP000468443">
    <property type="component" value="Unassembled WGS sequence"/>
</dbReference>
<evidence type="ECO:0000313" key="10">
    <source>
        <dbReference type="Proteomes" id="UP000468443"/>
    </source>
</evidence>
<accession>A0A6P0UEI8</accession>
<dbReference type="RefSeq" id="WP_163694111.1">
    <property type="nucleotide sequence ID" value="NZ_FXTW01000005.1"/>
</dbReference>
<dbReference type="PROSITE" id="PS00428">
    <property type="entry name" value="FTSW_RODA_SPOVE"/>
    <property type="match status" value="1"/>
</dbReference>
<dbReference type="Pfam" id="PF01098">
    <property type="entry name" value="FTSW_RODA_SPOVE"/>
    <property type="match status" value="2"/>
</dbReference>
<evidence type="ECO:0000256" key="5">
    <source>
        <dbReference type="ARBA" id="ARBA00023136"/>
    </source>
</evidence>
<feature type="transmembrane region" description="Helical" evidence="8">
    <location>
        <begin position="51"/>
        <end position="68"/>
    </location>
</feature>
<name>A0A6P0UEI8_9FLAO</name>
<dbReference type="PANTHER" id="PTHR30474:SF1">
    <property type="entry name" value="PEPTIDOGLYCAN GLYCOSYLTRANSFERASE MRDB"/>
    <property type="match status" value="1"/>
</dbReference>
<organism evidence="9 10">
    <name type="scientific">Muriicola jejuensis</name>
    <dbReference type="NCBI Taxonomy" id="504488"/>
    <lineage>
        <taxon>Bacteria</taxon>
        <taxon>Pseudomonadati</taxon>
        <taxon>Bacteroidota</taxon>
        <taxon>Flavobacteriia</taxon>
        <taxon>Flavobacteriales</taxon>
        <taxon>Flavobacteriaceae</taxon>
        <taxon>Muriicola</taxon>
    </lineage>
</organism>
<keyword evidence="5 8" id="KW-0472">Membrane</keyword>
<keyword evidence="3" id="KW-0133">Cell shape</keyword>
<sequence length="427" mass="48513">MSGKSVFKRVDWLTIFLFLILVSIGWVNVYSTTFSEESSFVFDLSQRYGKQLFFVGVSLISAFILLNLEAQFYERFSSVMYLISMVLLLGLFVFGKNIAGATSWYDLGFFNLQPSELAKFTTALALAKYLSDIQTDIKRVKDQLYALLIIFIPVLLIIPQPDPGSALVFMALVFVLFREGLPLYYLTIALLAVIIFITTLMFGTIWVAISLALLIAVFLLVKKSKFKVPLFPLILFFVLSLVFSLSVNFVFENVFEQRHRDRFSLWLRLEKDPEKLEEIRKTIGYNTYQSEKAIESGGGFGKGFLEGTRTKGDFVPEQDTDYIFTTVGEEWGFMGTATVVLLFTAMLLRLVYLAERQKSDFSRMYGYGVISILLIHYFINVGMVTGILPTIGIPLPFFSYGGSSLLGFTALLFIFLKLDANRLNEWL</sequence>
<dbReference type="InterPro" id="IPR018365">
    <property type="entry name" value="Cell_cycle_FtsW-rel_CS"/>
</dbReference>
<reference evidence="9 10" key="1">
    <citation type="submission" date="2020-01" db="EMBL/GenBank/DDBJ databases">
        <title>Muriicola jejuensis KCTC 22299.</title>
        <authorList>
            <person name="Wang G."/>
        </authorList>
    </citation>
    <scope>NUCLEOTIDE SEQUENCE [LARGE SCALE GENOMIC DNA]</scope>
    <source>
        <strain evidence="9 10">KCTC 22299</strain>
    </source>
</reference>
<dbReference type="NCBIfam" id="NF037961">
    <property type="entry name" value="RodA_shape"/>
    <property type="match status" value="1"/>
</dbReference>
<evidence type="ECO:0000256" key="2">
    <source>
        <dbReference type="ARBA" id="ARBA00022692"/>
    </source>
</evidence>
<keyword evidence="10" id="KW-1185">Reference proteome</keyword>
<evidence type="ECO:0000256" key="6">
    <source>
        <dbReference type="ARBA" id="ARBA00032370"/>
    </source>
</evidence>
<feature type="transmembrane region" description="Helical" evidence="8">
    <location>
        <begin position="331"/>
        <end position="352"/>
    </location>
</feature>
<feature type="transmembrane region" description="Helical" evidence="8">
    <location>
        <begin position="12"/>
        <end position="31"/>
    </location>
</feature>
<feature type="transmembrane region" description="Helical" evidence="8">
    <location>
        <begin position="80"/>
        <end position="99"/>
    </location>
</feature>
<dbReference type="EMBL" id="JAABOP010000006">
    <property type="protein sequence ID" value="NER11655.1"/>
    <property type="molecule type" value="Genomic_DNA"/>
</dbReference>
<dbReference type="GO" id="GO:0051301">
    <property type="term" value="P:cell division"/>
    <property type="evidence" value="ECO:0007669"/>
    <property type="project" value="InterPro"/>
</dbReference>
<dbReference type="GO" id="GO:0032153">
    <property type="term" value="C:cell division site"/>
    <property type="evidence" value="ECO:0007669"/>
    <property type="project" value="TreeGrafter"/>
</dbReference>
<dbReference type="GO" id="GO:0008360">
    <property type="term" value="P:regulation of cell shape"/>
    <property type="evidence" value="ECO:0007669"/>
    <property type="project" value="UniProtKB-KW"/>
</dbReference>
<evidence type="ECO:0000256" key="3">
    <source>
        <dbReference type="ARBA" id="ARBA00022960"/>
    </source>
</evidence>
<dbReference type="InterPro" id="IPR001182">
    <property type="entry name" value="FtsW/RodA"/>
</dbReference>
<evidence type="ECO:0000256" key="8">
    <source>
        <dbReference type="SAM" id="Phobius"/>
    </source>
</evidence>
<dbReference type="PANTHER" id="PTHR30474">
    <property type="entry name" value="CELL CYCLE PROTEIN"/>
    <property type="match status" value="1"/>
</dbReference>
<comment type="subcellular location">
    <subcellularLocation>
        <location evidence="1">Membrane</location>
        <topology evidence="1">Multi-pass membrane protein</topology>
    </subcellularLocation>
</comment>
<proteinExistence type="predicted"/>
<feature type="transmembrane region" description="Helical" evidence="8">
    <location>
        <begin position="143"/>
        <end position="159"/>
    </location>
</feature>
<protein>
    <recommendedName>
        <fullName evidence="7">Cell wall polymerase</fullName>
    </recommendedName>
    <alternativeName>
        <fullName evidence="6">Peptidoglycan polymerase</fullName>
    </alternativeName>
</protein>
<evidence type="ECO:0000256" key="7">
    <source>
        <dbReference type="ARBA" id="ARBA00033270"/>
    </source>
</evidence>
<feature type="transmembrane region" description="Helical" evidence="8">
    <location>
        <begin position="397"/>
        <end position="416"/>
    </location>
</feature>
<keyword evidence="2 8" id="KW-0812">Transmembrane</keyword>
<feature type="transmembrane region" description="Helical" evidence="8">
    <location>
        <begin position="364"/>
        <end position="391"/>
    </location>
</feature>
<evidence type="ECO:0000256" key="4">
    <source>
        <dbReference type="ARBA" id="ARBA00022989"/>
    </source>
</evidence>
<keyword evidence="4 8" id="KW-1133">Transmembrane helix</keyword>
<evidence type="ECO:0000256" key="1">
    <source>
        <dbReference type="ARBA" id="ARBA00004141"/>
    </source>
</evidence>
<comment type="caution">
    <text evidence="9">The sequence shown here is derived from an EMBL/GenBank/DDBJ whole genome shotgun (WGS) entry which is preliminary data.</text>
</comment>
<dbReference type="GO" id="GO:0005886">
    <property type="term" value="C:plasma membrane"/>
    <property type="evidence" value="ECO:0007669"/>
    <property type="project" value="TreeGrafter"/>
</dbReference>